<keyword evidence="2" id="KW-0378">Hydrolase</keyword>
<gene>
    <name evidence="2" type="ORF">SAMN05444349_10387</name>
</gene>
<dbReference type="Pfam" id="PF03372">
    <property type="entry name" value="Exo_endo_phos"/>
    <property type="match status" value="1"/>
</dbReference>
<keyword evidence="2" id="KW-0255">Endonuclease</keyword>
<dbReference type="RefSeq" id="WP_073349186.1">
    <property type="nucleotide sequence ID" value="NZ_FQVD01000003.1"/>
</dbReference>
<reference evidence="2" key="1">
    <citation type="submission" date="2016-11" db="EMBL/GenBank/DDBJ databases">
        <authorList>
            <person name="Jaros S."/>
            <person name="Januszkiewicz K."/>
            <person name="Wedrychowicz H."/>
        </authorList>
    </citation>
    <scope>NUCLEOTIDE SEQUENCE [LARGE SCALE GENOMIC DNA]</scope>
    <source>
        <strain evidence="2">DSM 26883</strain>
    </source>
</reference>
<dbReference type="GO" id="GO:0004527">
    <property type="term" value="F:exonuclease activity"/>
    <property type="evidence" value="ECO:0007669"/>
    <property type="project" value="UniProtKB-KW"/>
</dbReference>
<dbReference type="Gene3D" id="3.60.10.10">
    <property type="entry name" value="Endonuclease/exonuclease/phosphatase"/>
    <property type="match status" value="1"/>
</dbReference>
<dbReference type="Proteomes" id="UP000184436">
    <property type="component" value="Unassembled WGS sequence"/>
</dbReference>
<name>A0A1M4UBX1_9BACE</name>
<accession>A0A1M4UBX1</accession>
<dbReference type="GO" id="GO:0004519">
    <property type="term" value="F:endonuclease activity"/>
    <property type="evidence" value="ECO:0007669"/>
    <property type="project" value="UniProtKB-KW"/>
</dbReference>
<dbReference type="STRING" id="871325.SAMN05444349_10387"/>
<dbReference type="AlphaFoldDB" id="A0A1M4UBX1"/>
<evidence type="ECO:0000259" key="1">
    <source>
        <dbReference type="Pfam" id="PF03372"/>
    </source>
</evidence>
<keyword evidence="2" id="KW-0540">Nuclease</keyword>
<protein>
    <submittedName>
        <fullName evidence="2">Endonuclease/Exonuclease/phosphatase family protein</fullName>
    </submittedName>
</protein>
<evidence type="ECO:0000313" key="3">
    <source>
        <dbReference type="Proteomes" id="UP000184436"/>
    </source>
</evidence>
<evidence type="ECO:0000313" key="2">
    <source>
        <dbReference type="EMBL" id="SHE54063.1"/>
    </source>
</evidence>
<dbReference type="PANTHER" id="PTHR41349">
    <property type="match status" value="1"/>
</dbReference>
<dbReference type="InterPro" id="IPR005135">
    <property type="entry name" value="Endo/exonuclease/phosphatase"/>
</dbReference>
<dbReference type="InterPro" id="IPR036691">
    <property type="entry name" value="Endo/exonu/phosph_ase_sf"/>
</dbReference>
<dbReference type="PANTHER" id="PTHR41349:SF1">
    <property type="entry name" value="PROTEIN CBG08683"/>
    <property type="match status" value="1"/>
</dbReference>
<keyword evidence="3" id="KW-1185">Reference proteome</keyword>
<dbReference type="SUPFAM" id="SSF56219">
    <property type="entry name" value="DNase I-like"/>
    <property type="match status" value="1"/>
</dbReference>
<keyword evidence="2" id="KW-0269">Exonuclease</keyword>
<proteinExistence type="predicted"/>
<sequence>MRKLIICVLLFLLGSGEGSMLRATKSSATVFLKALQMNIWKGGSGVEGAVDMIADEIIHSGADVVFLNELSDYKGENFILYMIKELKQRGHTFYGTETSLSVGILTRYPIEEQRIVCPPGKGSNGAVVRVLLSVAGRKVAAYATHLDYRHYACYMPRGYNGSTWKKMDAPVTDEATVLEMNRKAYREETIADFLQKVQPDIEQGYAVLLGGDFNEPSHLDWQNDTKDLWNHNGAVVNWDCSRLLYEGGFKDAYRVVHPNPVTHPGFTFPAGNKAVSVDKLTWAPEADERDRIDFIYYYPTTFMTPEKAWVVGPEYSVIKSEIRKEKTRDRFLRPKGGWPTDHKAVMVSFKLKPDLNAGKEKTKTKPLTAGATTFKANYFDKLSAPLSNGLLYSKAVYLKRNRIIQCMDVATNGEIYYVQIAGTDEHQLNVLKAAPNVTKPTNYMVLEYFGHGTNMAIEETDGETYVWIGSHGNKGKDGAYGGSQTVSRVKYEPGKKVQLAGGDIFHLKGTRNIHPAVNPGKDLLGVQYSKNISGVNTRFFVIYRLSEAMKLPLTDVKLSSLKYGGELSGDVPETSMELTVRAKELSQLQPLYEISVPDGELYFQGYDIDDQFVYYYEGIGNDNKVDTPSRACVRVYDKNGQLCGQRKVAAIADVNKLKELGLADRGYMEAEGIKIKGDVMYIGFASRKMNGKSDERLANVLRYTND</sequence>
<feature type="domain" description="Endonuclease/exonuclease/phosphatase" evidence="1">
    <location>
        <begin position="36"/>
        <end position="342"/>
    </location>
</feature>
<organism evidence="2 3">
    <name type="scientific">Bacteroides faecichinchillae</name>
    <dbReference type="NCBI Taxonomy" id="871325"/>
    <lineage>
        <taxon>Bacteria</taxon>
        <taxon>Pseudomonadati</taxon>
        <taxon>Bacteroidota</taxon>
        <taxon>Bacteroidia</taxon>
        <taxon>Bacteroidales</taxon>
        <taxon>Bacteroidaceae</taxon>
        <taxon>Bacteroides</taxon>
    </lineage>
</organism>
<dbReference type="EMBL" id="FQVD01000003">
    <property type="protein sequence ID" value="SHE54063.1"/>
    <property type="molecule type" value="Genomic_DNA"/>
</dbReference>